<dbReference type="Gene3D" id="3.30.465.10">
    <property type="match status" value="1"/>
</dbReference>
<dbReference type="GO" id="GO:0071949">
    <property type="term" value="F:FAD binding"/>
    <property type="evidence" value="ECO:0007669"/>
    <property type="project" value="InterPro"/>
</dbReference>
<evidence type="ECO:0000256" key="3">
    <source>
        <dbReference type="ARBA" id="ARBA00022630"/>
    </source>
</evidence>
<name>A0A5N7BJ42_9EURO</name>
<dbReference type="InterPro" id="IPR036318">
    <property type="entry name" value="FAD-bd_PCMH-like_sf"/>
</dbReference>
<evidence type="ECO:0000313" key="9">
    <source>
        <dbReference type="Proteomes" id="UP000326198"/>
    </source>
</evidence>
<dbReference type="InterPro" id="IPR016166">
    <property type="entry name" value="FAD-bd_PCMH"/>
</dbReference>
<evidence type="ECO:0000313" key="8">
    <source>
        <dbReference type="EMBL" id="KAE8381537.1"/>
    </source>
</evidence>
<dbReference type="InterPro" id="IPR050416">
    <property type="entry name" value="FAD-linked_Oxidoreductase"/>
</dbReference>
<keyword evidence="3" id="KW-0285">Flavoprotein</keyword>
<dbReference type="AlphaFoldDB" id="A0A5N7BJ42"/>
<dbReference type="Gene3D" id="3.40.462.20">
    <property type="match status" value="1"/>
</dbReference>
<dbReference type="PROSITE" id="PS51387">
    <property type="entry name" value="FAD_PCMH"/>
    <property type="match status" value="1"/>
</dbReference>
<comment type="similarity">
    <text evidence="2">Belongs to the oxygen-dependent FAD-linked oxidoreductase family.</text>
</comment>
<feature type="domain" description="FAD-binding PCMH-type" evidence="7">
    <location>
        <begin position="118"/>
        <end position="302"/>
    </location>
</feature>
<dbReference type="SUPFAM" id="SSF56176">
    <property type="entry name" value="FAD-binding/transporter-associated domain-like"/>
    <property type="match status" value="1"/>
</dbReference>
<organism evidence="8 9">
    <name type="scientific">Aspergillus bertholletiae</name>
    <dbReference type="NCBI Taxonomy" id="1226010"/>
    <lineage>
        <taxon>Eukaryota</taxon>
        <taxon>Fungi</taxon>
        <taxon>Dikarya</taxon>
        <taxon>Ascomycota</taxon>
        <taxon>Pezizomycotina</taxon>
        <taxon>Eurotiomycetes</taxon>
        <taxon>Eurotiomycetidae</taxon>
        <taxon>Eurotiales</taxon>
        <taxon>Aspergillaceae</taxon>
        <taxon>Aspergillus</taxon>
        <taxon>Aspergillus subgen. Circumdati</taxon>
    </lineage>
</organism>
<dbReference type="InterPro" id="IPR006094">
    <property type="entry name" value="Oxid_FAD_bind_N"/>
</dbReference>
<feature type="chain" id="PRO_5024948487" evidence="6">
    <location>
        <begin position="22"/>
        <end position="605"/>
    </location>
</feature>
<keyword evidence="5" id="KW-0560">Oxidoreductase</keyword>
<evidence type="ECO:0000256" key="2">
    <source>
        <dbReference type="ARBA" id="ARBA00005466"/>
    </source>
</evidence>
<evidence type="ECO:0000256" key="6">
    <source>
        <dbReference type="SAM" id="SignalP"/>
    </source>
</evidence>
<accession>A0A5N7BJ42</accession>
<reference evidence="8 9" key="1">
    <citation type="submission" date="2019-04" db="EMBL/GenBank/DDBJ databases">
        <title>Friends and foes A comparative genomics studyof 23 Aspergillus species from section Flavi.</title>
        <authorList>
            <consortium name="DOE Joint Genome Institute"/>
            <person name="Kjaerbolling I."/>
            <person name="Vesth T."/>
            <person name="Frisvad J.C."/>
            <person name="Nybo J.L."/>
            <person name="Theobald S."/>
            <person name="Kildgaard S."/>
            <person name="Isbrandt T."/>
            <person name="Kuo A."/>
            <person name="Sato A."/>
            <person name="Lyhne E.K."/>
            <person name="Kogle M.E."/>
            <person name="Wiebenga A."/>
            <person name="Kun R.S."/>
            <person name="Lubbers R.J."/>
            <person name="Makela M.R."/>
            <person name="Barry K."/>
            <person name="Chovatia M."/>
            <person name="Clum A."/>
            <person name="Daum C."/>
            <person name="Haridas S."/>
            <person name="He G."/>
            <person name="LaButti K."/>
            <person name="Lipzen A."/>
            <person name="Mondo S."/>
            <person name="Riley R."/>
            <person name="Salamov A."/>
            <person name="Simmons B.A."/>
            <person name="Magnuson J.K."/>
            <person name="Henrissat B."/>
            <person name="Mortensen U.H."/>
            <person name="Larsen T.O."/>
            <person name="Devries R.P."/>
            <person name="Grigoriev I.V."/>
            <person name="Machida M."/>
            <person name="Baker S.E."/>
            <person name="Andersen M.R."/>
        </authorList>
    </citation>
    <scope>NUCLEOTIDE SEQUENCE [LARGE SCALE GENOMIC DNA]</scope>
    <source>
        <strain evidence="8 9">IBT 29228</strain>
    </source>
</reference>
<evidence type="ECO:0000256" key="1">
    <source>
        <dbReference type="ARBA" id="ARBA00001974"/>
    </source>
</evidence>
<dbReference type="OrthoDB" id="9983560at2759"/>
<dbReference type="PANTHER" id="PTHR42973:SF39">
    <property type="entry name" value="FAD-BINDING PCMH-TYPE DOMAIN-CONTAINING PROTEIN"/>
    <property type="match status" value="1"/>
</dbReference>
<dbReference type="Proteomes" id="UP000326198">
    <property type="component" value="Unassembled WGS sequence"/>
</dbReference>
<keyword evidence="6" id="KW-0732">Signal</keyword>
<evidence type="ECO:0000259" key="7">
    <source>
        <dbReference type="PROSITE" id="PS51387"/>
    </source>
</evidence>
<comment type="cofactor">
    <cofactor evidence="1">
        <name>FAD</name>
        <dbReference type="ChEBI" id="CHEBI:57692"/>
    </cofactor>
</comment>
<dbReference type="Pfam" id="PF01565">
    <property type="entry name" value="FAD_binding_4"/>
    <property type="match status" value="1"/>
</dbReference>
<proteinExistence type="inferred from homology"/>
<feature type="signal peptide" evidence="6">
    <location>
        <begin position="1"/>
        <end position="21"/>
    </location>
</feature>
<gene>
    <name evidence="8" type="ORF">BDV26DRAFT_289388</name>
</gene>
<evidence type="ECO:0000256" key="5">
    <source>
        <dbReference type="ARBA" id="ARBA00023002"/>
    </source>
</evidence>
<keyword evidence="9" id="KW-1185">Reference proteome</keyword>
<dbReference type="EMBL" id="ML736170">
    <property type="protein sequence ID" value="KAE8381537.1"/>
    <property type="molecule type" value="Genomic_DNA"/>
</dbReference>
<dbReference type="Pfam" id="PF08031">
    <property type="entry name" value="BBE"/>
    <property type="match status" value="1"/>
</dbReference>
<dbReference type="InterPro" id="IPR012951">
    <property type="entry name" value="BBE"/>
</dbReference>
<dbReference type="InterPro" id="IPR016169">
    <property type="entry name" value="FAD-bd_PCMH_sub2"/>
</dbReference>
<dbReference type="GO" id="GO:0016491">
    <property type="term" value="F:oxidoreductase activity"/>
    <property type="evidence" value="ECO:0007669"/>
    <property type="project" value="UniProtKB-KW"/>
</dbReference>
<sequence length="605" mass="65602">MKYLLAVLVGSVLGWLSLMQGELPSCRCRPWEACWPSEDTWRELNASIAGNLVRLRPIADVCHGPAFNQSACAERRRWSLDSGWRAAQPGALQNWVWESGSHVNETCHLTAPREAPCHQGRIPLYSAAVDSVEQVQRAVVFARKHNLRLTILNTGHDGAGHSSGPDSFQIHTHGLQGIQYHDDFQPDGSTTPLGSAVTVGAGVQLRDLYRGGSQEGYAVVGGECPTVGAAGGFLQGGGVSSFMSHTWGLAVDNVLQFEMVTAQGDRVIANADQNPDLFWALRGGGGGTFGVVTRATIRTYPDMPVVIATLTVAVDNVDATFWTTGVTILLAALQEFNRENVAGQFSLKRLSGSGMEASLMMYFLNNTETARINGRLSMVQTTLGTAGMMATFSSKFLPRLTMAFPMSPDIYPENHGVVMGSVLVSNQMFTSSDGPRRMADRLSSLPMGPRDRLFTSNLGGRVMAQRDTAMHPAWRSAAHLVNFVRVVEPSVAGKLAALDGLAHIQMPVLYSLDPKAKVSYLNVADPSEKDPDVFWGGNYDRLLQIKRGWDLDDLFLTKLGVGSEAWEMDGMCRKRRSLLGQAVDSTSGRAQEALGRVFGASLEDI</sequence>
<keyword evidence="4" id="KW-0274">FAD</keyword>
<evidence type="ECO:0000256" key="4">
    <source>
        <dbReference type="ARBA" id="ARBA00022827"/>
    </source>
</evidence>
<dbReference type="PANTHER" id="PTHR42973">
    <property type="entry name" value="BINDING OXIDOREDUCTASE, PUTATIVE (AFU_ORTHOLOGUE AFUA_1G17690)-RELATED"/>
    <property type="match status" value="1"/>
</dbReference>
<protein>
    <submittedName>
        <fullName evidence="8">Chanoclavine-I synthase oxidoreductase protein</fullName>
    </submittedName>
</protein>